<dbReference type="AlphaFoldDB" id="A0A385Z2L0"/>
<accession>A0A385Z2L0</accession>
<proteinExistence type="predicted"/>
<reference evidence="3" key="1">
    <citation type="submission" date="2018-09" db="EMBL/GenBank/DDBJ databases">
        <authorList>
            <person name="Zhu H."/>
        </authorList>
    </citation>
    <scope>NUCLEOTIDE SEQUENCE [LARGE SCALE GENOMIC DNA]</scope>
    <source>
        <strain evidence="3">K2W31S-8</strain>
    </source>
</reference>
<organism evidence="2 3">
    <name type="scientific">Pseudomonas cavernae</name>
    <dbReference type="NCBI Taxonomy" id="2320867"/>
    <lineage>
        <taxon>Bacteria</taxon>
        <taxon>Pseudomonadati</taxon>
        <taxon>Pseudomonadota</taxon>
        <taxon>Gammaproteobacteria</taxon>
        <taxon>Pseudomonadales</taxon>
        <taxon>Pseudomonadaceae</taxon>
        <taxon>Pseudomonas</taxon>
    </lineage>
</organism>
<evidence type="ECO:0000313" key="2">
    <source>
        <dbReference type="EMBL" id="AYC32367.1"/>
    </source>
</evidence>
<dbReference type="InterPro" id="IPR025388">
    <property type="entry name" value="Alginate_export_dom"/>
</dbReference>
<dbReference type="Pfam" id="PF13372">
    <property type="entry name" value="Alginate_exp"/>
    <property type="match status" value="1"/>
</dbReference>
<dbReference type="OrthoDB" id="6756628at2"/>
<gene>
    <name evidence="2" type="ORF">D3880_08235</name>
</gene>
<dbReference type="EMBL" id="CP032419">
    <property type="protein sequence ID" value="AYC32367.1"/>
    <property type="molecule type" value="Genomic_DNA"/>
</dbReference>
<keyword evidence="3" id="KW-1185">Reference proteome</keyword>
<dbReference type="Proteomes" id="UP000265560">
    <property type="component" value="Chromosome"/>
</dbReference>
<dbReference type="KEGG" id="pcav:D3880_08235"/>
<protein>
    <recommendedName>
        <fullName evidence="1">Alginate export domain-containing protein</fullName>
    </recommendedName>
</protein>
<evidence type="ECO:0000313" key="3">
    <source>
        <dbReference type="Proteomes" id="UP000265560"/>
    </source>
</evidence>
<evidence type="ECO:0000259" key="1">
    <source>
        <dbReference type="Pfam" id="PF13372"/>
    </source>
</evidence>
<feature type="domain" description="Alginate export" evidence="1">
    <location>
        <begin position="128"/>
        <end position="329"/>
    </location>
</feature>
<name>A0A385Z2L0_9PSED</name>
<sequence>MGVRTSLRKKYNNSEAVMCLVPRNKVGAILLSIMPCGSALAFESVELGGVQFTPKLELGAAYINNTDQAFGADVSFFGLPVERDGSRFEYFAKPSLVFAGPLGGLGSFYGGVSAVASFTRGDSDGAGFTPDDPESSDIDEAYLGWKSGTVFSGLGEDAIKLSFGRQAFMIGNGFLIGEGHLDQGNDAGYWLAPYKAFDSTILAQLDTGKVHVDLFDLSARMDLDVIDFKEKVRVRGGNFEWRDETYGTLGFTAFHTLDADNPLRDGMNVYDVRASGSPIQSLPQVALAAEYVWQRGGDADKKSEAWYVQGSYSFQDAPWTPVLTYRHAVFSDDYDSLLYGYGGDWGTWFQGEIVGESMLFNVNQKVDMLKLTAYPTEALAVGAIAYDFSYDKAPAGVTSKDFAKELNLHVDWLMTSNVTVGALYGIARPEEGAKQTFGDDETSHLFETYINIKF</sequence>